<accession>A0A1S3X2W4</accession>
<organism evidence="2">
    <name type="scientific">Nicotiana tabacum</name>
    <name type="common">Common tobacco</name>
    <dbReference type="NCBI Taxonomy" id="4097"/>
    <lineage>
        <taxon>Eukaryota</taxon>
        <taxon>Viridiplantae</taxon>
        <taxon>Streptophyta</taxon>
        <taxon>Embryophyta</taxon>
        <taxon>Tracheophyta</taxon>
        <taxon>Spermatophyta</taxon>
        <taxon>Magnoliopsida</taxon>
        <taxon>eudicotyledons</taxon>
        <taxon>Gunneridae</taxon>
        <taxon>Pentapetalae</taxon>
        <taxon>asterids</taxon>
        <taxon>lamiids</taxon>
        <taxon>Solanales</taxon>
        <taxon>Solanaceae</taxon>
        <taxon>Nicotianoideae</taxon>
        <taxon>Nicotianeae</taxon>
        <taxon>Nicotiana</taxon>
    </lineage>
</organism>
<name>A0A1S3X2W4_TOBAC</name>
<sequence length="239" mass="26705">MGASDASSSTTYTPDPSSPLFLLSSDVPGVSLVSVTFSGTGFGGWRRNMIVSLSARNKIGFIEGSCPRPAEDTPQFKQWDRCNNMVISWLTISLSPNIAESVQYSDTDESIWAQLNRRYGSVNGIKVFEIKQEITSTHQGPLDIASYFNKLKKLWDELRFMCTNHANTCVCAAKPGLQKEEEENRLHQFLMGLNETYVGVRSNLLMMQPPPSLDTAYSILLQALRINAKFAEVLLWQLL</sequence>
<evidence type="ECO:0000259" key="1">
    <source>
        <dbReference type="Pfam" id="PF14244"/>
    </source>
</evidence>
<proteinExistence type="predicted"/>
<dbReference type="PANTHER" id="PTHR37610">
    <property type="entry name" value="CCHC-TYPE DOMAIN-CONTAINING PROTEIN"/>
    <property type="match status" value="1"/>
</dbReference>
<dbReference type="Pfam" id="PF14244">
    <property type="entry name" value="Retrotran_gag_3"/>
    <property type="match status" value="1"/>
</dbReference>
<dbReference type="PaxDb" id="4097-A0A1S3X2W4"/>
<dbReference type="AlphaFoldDB" id="A0A1S3X2W4"/>
<dbReference type="KEGG" id="nta:107760738"/>
<reference evidence="2" key="1">
    <citation type="submission" date="2025-08" db="UniProtKB">
        <authorList>
            <consortium name="RefSeq"/>
        </authorList>
    </citation>
    <scope>IDENTIFICATION</scope>
</reference>
<protein>
    <recommendedName>
        <fullName evidence="1">Retrotransposon Copia-like N-terminal domain-containing protein</fullName>
    </recommendedName>
</protein>
<evidence type="ECO:0000313" key="2">
    <source>
        <dbReference type="RefSeq" id="XP_016434325.1"/>
    </source>
</evidence>
<gene>
    <name evidence="2" type="primary">LOC107760738</name>
</gene>
<dbReference type="RefSeq" id="XP_016434325.1">
    <property type="nucleotide sequence ID" value="XM_016578839.1"/>
</dbReference>
<dbReference type="OrthoDB" id="1270753at2759"/>
<dbReference type="InterPro" id="IPR029472">
    <property type="entry name" value="Copia-like_N"/>
</dbReference>
<dbReference type="PANTHER" id="PTHR37610:SF6">
    <property type="entry name" value="GAG-POLYPEPTIDE OF LTR COPIA-TYPE-RELATED"/>
    <property type="match status" value="1"/>
</dbReference>
<feature type="domain" description="Retrotransposon Copia-like N-terminal" evidence="1">
    <location>
        <begin position="24"/>
        <end position="70"/>
    </location>
</feature>